<gene>
    <name evidence="1" type="ORF">QAD02_012044</name>
</gene>
<evidence type="ECO:0000313" key="2">
    <source>
        <dbReference type="Proteomes" id="UP001239111"/>
    </source>
</evidence>
<comment type="caution">
    <text evidence="1">The sequence shown here is derived from an EMBL/GenBank/DDBJ whole genome shotgun (WGS) entry which is preliminary data.</text>
</comment>
<reference evidence="1" key="1">
    <citation type="submission" date="2023-04" db="EMBL/GenBank/DDBJ databases">
        <title>A chromosome-level genome assembly of the parasitoid wasp Eretmocerus hayati.</title>
        <authorList>
            <person name="Zhong Y."/>
            <person name="Liu S."/>
            <person name="Liu Y."/>
        </authorList>
    </citation>
    <scope>NUCLEOTIDE SEQUENCE</scope>
    <source>
        <strain evidence="1">ZJU_SS_LIU_2023</strain>
    </source>
</reference>
<keyword evidence="2" id="KW-1185">Reference proteome</keyword>
<organism evidence="1 2">
    <name type="scientific">Eretmocerus hayati</name>
    <dbReference type="NCBI Taxonomy" id="131215"/>
    <lineage>
        <taxon>Eukaryota</taxon>
        <taxon>Metazoa</taxon>
        <taxon>Ecdysozoa</taxon>
        <taxon>Arthropoda</taxon>
        <taxon>Hexapoda</taxon>
        <taxon>Insecta</taxon>
        <taxon>Pterygota</taxon>
        <taxon>Neoptera</taxon>
        <taxon>Endopterygota</taxon>
        <taxon>Hymenoptera</taxon>
        <taxon>Apocrita</taxon>
        <taxon>Proctotrupomorpha</taxon>
        <taxon>Chalcidoidea</taxon>
        <taxon>Aphelinidae</taxon>
        <taxon>Aphelininae</taxon>
        <taxon>Eretmocerus</taxon>
    </lineage>
</organism>
<sequence>MDDHEIQSTVESILGPDVKIIDCEKKSCVKEEEVLLINGVPITLDEPDGIAIREAMITGQVPPCDLLNRILIRAGIQRVPVRLETSLNVKSSVVTKEEVTVAREGKVVDERSRETKENNSYSSTTSEIWEPVGVIQRPRRHHRGAVKPFDSSDESRPNSNASSDQGYTSSNNVLRERGGAGGAELLQFCSPTDVDPSLMHGDCCAGLGAAFTGLGFATDVIDGDGRVHKVPGVQNTTSSPTIFGTVASDLNPKDGNSRR</sequence>
<dbReference type="EMBL" id="CM056742">
    <property type="protein sequence ID" value="KAJ8676258.1"/>
    <property type="molecule type" value="Genomic_DNA"/>
</dbReference>
<evidence type="ECO:0000313" key="1">
    <source>
        <dbReference type="EMBL" id="KAJ8676258.1"/>
    </source>
</evidence>
<name>A0ACC2NZI3_9HYME</name>
<feature type="non-terminal residue" evidence="1">
    <location>
        <position position="259"/>
    </location>
</feature>
<dbReference type="Proteomes" id="UP001239111">
    <property type="component" value="Chromosome 2"/>
</dbReference>
<protein>
    <submittedName>
        <fullName evidence="1">Uncharacterized protein</fullName>
    </submittedName>
</protein>
<proteinExistence type="predicted"/>
<accession>A0ACC2NZI3</accession>